<dbReference type="Gene3D" id="3.30.1310.10">
    <property type="entry name" value="Nucleoid-associated protein YbaB-like domain"/>
    <property type="match status" value="1"/>
</dbReference>
<dbReference type="InterPro" id="IPR036894">
    <property type="entry name" value="YbaB-like_sf"/>
</dbReference>
<keyword evidence="3" id="KW-1185">Reference proteome</keyword>
<dbReference type="RefSeq" id="WP_013137255.1">
    <property type="nucleotide sequence ID" value="NC_014168.1"/>
</dbReference>
<dbReference type="AlphaFoldDB" id="D6ZB40"/>
<proteinExistence type="predicted"/>
<gene>
    <name evidence="2" type="ordered locus">Srot_0312</name>
</gene>
<dbReference type="EMBL" id="CP001958">
    <property type="protein sequence ID" value="ADG96799.1"/>
    <property type="molecule type" value="Genomic_DNA"/>
</dbReference>
<evidence type="ECO:0000313" key="2">
    <source>
        <dbReference type="EMBL" id="ADG96799.1"/>
    </source>
</evidence>
<name>D6ZB40_SEGRD</name>
<dbReference type="HOGENOM" id="CLU_1776132_0_0_11"/>
<dbReference type="Proteomes" id="UP000002247">
    <property type="component" value="Chromosome"/>
</dbReference>
<evidence type="ECO:0008006" key="4">
    <source>
        <dbReference type="Google" id="ProtNLM"/>
    </source>
</evidence>
<dbReference type="SUPFAM" id="SSF82607">
    <property type="entry name" value="YbaB-like"/>
    <property type="match status" value="1"/>
</dbReference>
<protein>
    <recommendedName>
        <fullName evidence="4">YbaB/EbfC DNA-binding family protein</fullName>
    </recommendedName>
</protein>
<evidence type="ECO:0000313" key="3">
    <source>
        <dbReference type="Proteomes" id="UP000002247"/>
    </source>
</evidence>
<organism evidence="2 3">
    <name type="scientific">Segniliparus rotundus (strain ATCC BAA-972 / CDC 1076 / CIP 108378 / DSM 44985 / JCM 13578)</name>
    <dbReference type="NCBI Taxonomy" id="640132"/>
    <lineage>
        <taxon>Bacteria</taxon>
        <taxon>Bacillati</taxon>
        <taxon>Actinomycetota</taxon>
        <taxon>Actinomycetes</taxon>
        <taxon>Mycobacteriales</taxon>
        <taxon>Segniliparaceae</taxon>
        <taxon>Segniliparus</taxon>
    </lineage>
</organism>
<evidence type="ECO:0000256" key="1">
    <source>
        <dbReference type="SAM" id="MobiDB-lite"/>
    </source>
</evidence>
<dbReference type="KEGG" id="srt:Srot_0312"/>
<feature type="region of interest" description="Disordered" evidence="1">
    <location>
        <begin position="104"/>
        <end position="146"/>
    </location>
</feature>
<dbReference type="STRING" id="640132.Srot_0312"/>
<dbReference type="eggNOG" id="ENOG50325C3">
    <property type="taxonomic scope" value="Bacteria"/>
</dbReference>
<accession>D6ZB40</accession>
<reference evidence="2 3" key="1">
    <citation type="journal article" date="2010" name="Stand. Genomic Sci.">
        <title>Complete genome sequence of Segniliparus rotundus type strain (CDC 1076).</title>
        <authorList>
            <person name="Sikorski J."/>
            <person name="Lapidus A."/>
            <person name="Copeland A."/>
            <person name="Misra M."/>
            <person name="Glavina Del Rio T."/>
            <person name="Nolan M."/>
            <person name="Lucas S."/>
            <person name="Chen F."/>
            <person name="Tice H."/>
            <person name="Cheng J.F."/>
            <person name="Jando M."/>
            <person name="Schneider S."/>
            <person name="Bruce D."/>
            <person name="Goodwin L."/>
            <person name="Pitluck S."/>
            <person name="Liolios K."/>
            <person name="Mikhailova N."/>
            <person name="Pati A."/>
            <person name="Ivanova N."/>
            <person name="Mavromatis K."/>
            <person name="Chen A."/>
            <person name="Palaniappan K."/>
            <person name="Chertkov O."/>
            <person name="Land M."/>
            <person name="Hauser L."/>
            <person name="Chang Y.J."/>
            <person name="Jeffries C.D."/>
            <person name="Brettin T."/>
            <person name="Detter J.C."/>
            <person name="Han C."/>
            <person name="Rohde M."/>
            <person name="Goker M."/>
            <person name="Bristow J."/>
            <person name="Eisen J.A."/>
            <person name="Markowitz V."/>
            <person name="Hugenholtz P."/>
            <person name="Kyrpides N.C."/>
            <person name="Klenk H.P."/>
        </authorList>
    </citation>
    <scope>NUCLEOTIDE SEQUENCE [LARGE SCALE GENOMIC DNA]</scope>
    <source>
        <strain evidence="3">ATCC BAA-972 / CDC 1076 / CIP 108378 / DSM 44985 / JCM 13578</strain>
    </source>
</reference>
<sequence length="146" mass="16226">MSVLDTDGRLADMRVRAERFAARVEGIRGKGTRLNGRLVFEVDARKNPVNVAVDASIGQYNADSIAELFHGAARDACQDVDRQMREALVEFGEDQKTRELVRELMGPLSPRLPPAPGAQQRQAEPQGPDPDDEEAWNDARSWLEKA</sequence>